<feature type="compositionally biased region" description="Basic and acidic residues" evidence="1">
    <location>
        <begin position="1"/>
        <end position="12"/>
    </location>
</feature>
<evidence type="ECO:0000313" key="3">
    <source>
        <dbReference type="EMBL" id="TFK49471.1"/>
    </source>
</evidence>
<evidence type="ECO:0000256" key="1">
    <source>
        <dbReference type="SAM" id="MobiDB-lite"/>
    </source>
</evidence>
<gene>
    <name evidence="3" type="ORF">OE88DRAFT_1633522</name>
</gene>
<dbReference type="AlphaFoldDB" id="A0A5C3N6S4"/>
<proteinExistence type="predicted"/>
<evidence type="ECO:0000259" key="2">
    <source>
        <dbReference type="Pfam" id="PF08719"/>
    </source>
</evidence>
<dbReference type="EMBL" id="ML213516">
    <property type="protein sequence ID" value="TFK49471.1"/>
    <property type="molecule type" value="Genomic_DNA"/>
</dbReference>
<reference evidence="3 4" key="1">
    <citation type="journal article" date="2019" name="Nat. Ecol. Evol.">
        <title>Megaphylogeny resolves global patterns of mushroom evolution.</title>
        <authorList>
            <person name="Varga T."/>
            <person name="Krizsan K."/>
            <person name="Foldi C."/>
            <person name="Dima B."/>
            <person name="Sanchez-Garcia M."/>
            <person name="Sanchez-Ramirez S."/>
            <person name="Szollosi G.J."/>
            <person name="Szarkandi J.G."/>
            <person name="Papp V."/>
            <person name="Albert L."/>
            <person name="Andreopoulos W."/>
            <person name="Angelini C."/>
            <person name="Antonin V."/>
            <person name="Barry K.W."/>
            <person name="Bougher N.L."/>
            <person name="Buchanan P."/>
            <person name="Buyck B."/>
            <person name="Bense V."/>
            <person name="Catcheside P."/>
            <person name="Chovatia M."/>
            <person name="Cooper J."/>
            <person name="Damon W."/>
            <person name="Desjardin D."/>
            <person name="Finy P."/>
            <person name="Geml J."/>
            <person name="Haridas S."/>
            <person name="Hughes K."/>
            <person name="Justo A."/>
            <person name="Karasinski D."/>
            <person name="Kautmanova I."/>
            <person name="Kiss B."/>
            <person name="Kocsube S."/>
            <person name="Kotiranta H."/>
            <person name="LaButti K.M."/>
            <person name="Lechner B.E."/>
            <person name="Liimatainen K."/>
            <person name="Lipzen A."/>
            <person name="Lukacs Z."/>
            <person name="Mihaltcheva S."/>
            <person name="Morgado L.N."/>
            <person name="Niskanen T."/>
            <person name="Noordeloos M.E."/>
            <person name="Ohm R.A."/>
            <person name="Ortiz-Santana B."/>
            <person name="Ovrebo C."/>
            <person name="Racz N."/>
            <person name="Riley R."/>
            <person name="Savchenko A."/>
            <person name="Shiryaev A."/>
            <person name="Soop K."/>
            <person name="Spirin V."/>
            <person name="Szebenyi C."/>
            <person name="Tomsovsky M."/>
            <person name="Tulloss R.E."/>
            <person name="Uehling J."/>
            <person name="Grigoriev I.V."/>
            <person name="Vagvolgyi C."/>
            <person name="Papp T."/>
            <person name="Martin F.M."/>
            <person name="Miettinen O."/>
            <person name="Hibbett D.S."/>
            <person name="Nagy L.G."/>
        </authorList>
    </citation>
    <scope>NUCLEOTIDE SEQUENCE [LARGE SCALE GENOMIC DNA]</scope>
    <source>
        <strain evidence="3 4">OMC1185</strain>
    </source>
</reference>
<dbReference type="SUPFAM" id="SSF143990">
    <property type="entry name" value="YbiA-like"/>
    <property type="match status" value="1"/>
</dbReference>
<dbReference type="CDD" id="cd15457">
    <property type="entry name" value="NADAR"/>
    <property type="match status" value="1"/>
</dbReference>
<evidence type="ECO:0000313" key="4">
    <source>
        <dbReference type="Proteomes" id="UP000305948"/>
    </source>
</evidence>
<protein>
    <submittedName>
        <fullName evidence="3">DUF1768-domain-containing protein</fullName>
    </submittedName>
</protein>
<dbReference type="Pfam" id="PF08719">
    <property type="entry name" value="NADAR"/>
    <property type="match status" value="1"/>
</dbReference>
<accession>A0A5C3N6S4</accession>
<dbReference type="OrthoDB" id="206452at2759"/>
<feature type="region of interest" description="Disordered" evidence="1">
    <location>
        <begin position="1"/>
        <end position="26"/>
    </location>
</feature>
<keyword evidence="4" id="KW-1185">Reference proteome</keyword>
<dbReference type="Gene3D" id="1.10.357.40">
    <property type="entry name" value="YbiA-like"/>
    <property type="match status" value="1"/>
</dbReference>
<dbReference type="InterPro" id="IPR037238">
    <property type="entry name" value="YbiA-like_sf"/>
</dbReference>
<dbReference type="InterPro" id="IPR012816">
    <property type="entry name" value="NADAR"/>
</dbReference>
<dbReference type="STRING" id="5364.A0A5C3N6S4"/>
<dbReference type="Proteomes" id="UP000305948">
    <property type="component" value="Unassembled WGS sequence"/>
</dbReference>
<feature type="domain" description="NADAR" evidence="2">
    <location>
        <begin position="29"/>
        <end position="165"/>
    </location>
</feature>
<dbReference type="NCBIfam" id="TIGR02464">
    <property type="entry name" value="ribofla_fusion"/>
    <property type="match status" value="1"/>
</dbReference>
<sequence length="181" mass="20867">MASDHNRNEEQRPQGPKSPPSSTRPTIRFYSRVKPYFEFSNFSDHPIRYNGKDYSTGEHLFQALKFLNDEDSENIRLQSSPEAAKRMAQTLSHRIREGWITRRINMDEVLMLKFTQHQDLRDKLFATGDTSLIEDSPEDPFWGTGADGRGRNELGKALERLRSVLTPYGGSISMSHIRHDV</sequence>
<name>A0A5C3N6S4_9AGAM</name>
<organism evidence="3 4">
    <name type="scientific">Heliocybe sulcata</name>
    <dbReference type="NCBI Taxonomy" id="5364"/>
    <lineage>
        <taxon>Eukaryota</taxon>
        <taxon>Fungi</taxon>
        <taxon>Dikarya</taxon>
        <taxon>Basidiomycota</taxon>
        <taxon>Agaricomycotina</taxon>
        <taxon>Agaricomycetes</taxon>
        <taxon>Gloeophyllales</taxon>
        <taxon>Gloeophyllaceae</taxon>
        <taxon>Heliocybe</taxon>
    </lineage>
</organism>